<gene>
    <name evidence="2" type="ORF">E5P55_00560</name>
</gene>
<name>A0A7T0BRU7_9BACT</name>
<dbReference type="Proteomes" id="UP000594451">
    <property type="component" value="Chromosome"/>
</dbReference>
<dbReference type="EMBL" id="CP039370">
    <property type="protein sequence ID" value="QPJ58466.1"/>
    <property type="molecule type" value="Genomic_DNA"/>
</dbReference>
<dbReference type="Pfam" id="PF01281">
    <property type="entry name" value="Ribosomal_L9_N"/>
    <property type="match status" value="1"/>
</dbReference>
<accession>A0A7T0BRU7</accession>
<sequence>MIFNKFYKNKSNSVILLKKYPLLGVRFDVNKFNKGYLRNYLCSNKICSFRKVKTNFLNYRLNINNIFFKKKYYYLSKYKKILFTGENVMTSLVYLKKYNLLSLFLKINTNLSNLVFNKYPELNNKINNFLIKVKSNYKSSCLNILIKYINI</sequence>
<organism evidence="2 3">
    <name type="scientific">Candidatus Pinguicoccus supinus</name>
    <dbReference type="NCBI Taxonomy" id="2529394"/>
    <lineage>
        <taxon>Bacteria</taxon>
        <taxon>Pseudomonadati</taxon>
        <taxon>Verrucomicrobiota</taxon>
        <taxon>Candidatus Pinguicoccus</taxon>
    </lineage>
</organism>
<reference evidence="2 3" key="1">
    <citation type="journal article" date="2020" name="Sci. Rep.">
        <title>Morphology, ultrastructure, genomics, and phylogeny of Euplotes vanleeuwenhoeki sp. nov. and its ultra-reduced endosymbiont Candidatus Pinguicoccus supinus sp. nov.</title>
        <authorList>
            <person name="Serra V."/>
            <person name="Gammuto L."/>
            <person name="Nitla V."/>
            <person name="Castelli M."/>
            <person name="Lanzoni O."/>
            <person name="Sassera D."/>
            <person name="Bandi C."/>
            <person name="Sandeep B.V."/>
            <person name="Verni F."/>
            <person name="Modeo L."/>
            <person name="Petroni G."/>
        </authorList>
    </citation>
    <scope>NUCLEOTIDE SEQUENCE [LARGE SCALE GENOMIC DNA]</scope>
    <source>
        <strain evidence="2 3">KKR18_Esm</strain>
    </source>
</reference>
<dbReference type="KEGG" id="psup:E5P55_00560"/>
<dbReference type="AlphaFoldDB" id="A0A7T0BRU7"/>
<evidence type="ECO:0000259" key="1">
    <source>
        <dbReference type="Pfam" id="PF01281"/>
    </source>
</evidence>
<evidence type="ECO:0000313" key="2">
    <source>
        <dbReference type="EMBL" id="QPJ58466.1"/>
    </source>
</evidence>
<proteinExistence type="predicted"/>
<protein>
    <recommendedName>
        <fullName evidence="1">Ribosomal protein L9 domain-containing protein</fullName>
    </recommendedName>
</protein>
<evidence type="ECO:0000313" key="3">
    <source>
        <dbReference type="Proteomes" id="UP000594451"/>
    </source>
</evidence>
<keyword evidence="3" id="KW-1185">Reference proteome</keyword>
<dbReference type="InterPro" id="IPR020070">
    <property type="entry name" value="Ribosomal_bL9_N"/>
</dbReference>
<feature type="domain" description="Ribosomal protein L9" evidence="1">
    <location>
        <begin position="14"/>
        <end position="45"/>
    </location>
</feature>